<keyword evidence="6 12" id="KW-1003">Cell membrane</keyword>
<feature type="transmembrane region" description="Helical" evidence="13">
    <location>
        <begin position="98"/>
        <end position="119"/>
    </location>
</feature>
<feature type="transmembrane region" description="Helical" evidence="13">
    <location>
        <begin position="192"/>
        <end position="218"/>
    </location>
</feature>
<evidence type="ECO:0000256" key="11">
    <source>
        <dbReference type="ARBA" id="ARBA00023136"/>
    </source>
</evidence>
<evidence type="ECO:0000256" key="5">
    <source>
        <dbReference type="ARBA" id="ARBA00022448"/>
    </source>
</evidence>
<dbReference type="GO" id="GO:0005886">
    <property type="term" value="C:plasma membrane"/>
    <property type="evidence" value="ECO:0007669"/>
    <property type="project" value="UniProtKB-SubCell"/>
</dbReference>
<feature type="transmembrane region" description="Helical" evidence="13">
    <location>
        <begin position="21"/>
        <end position="40"/>
    </location>
</feature>
<comment type="similarity">
    <text evidence="3 12">Belongs to the CcmB/CycW/HelB family.</text>
</comment>
<evidence type="ECO:0000256" key="13">
    <source>
        <dbReference type="SAM" id="Phobius"/>
    </source>
</evidence>
<comment type="subcellular location">
    <subcellularLocation>
        <location evidence="2">Cell inner membrane</location>
        <topology evidence="2">Multi-pass membrane protein</topology>
    </subcellularLocation>
</comment>
<keyword evidence="9 12" id="KW-0201">Cytochrome c-type biogenesis</keyword>
<sequence length="223" mass="23283">MNSFIALIRQDIALAWRQNSAGLSISFFMIAVALIPFGLGPDLKLLRDIAPGLVWVALLLAVLLSLESIFQADLEDGSFDQYLLSDTPLEILMLAKGLAHWVGVVLPLVLTAPLAGLLLNIDTPSLLPVCLILLAGSPAMSFLGMMGSALAAGVSRSGLLAALMVMPLYVPVLIFGSSALSQILKGAATGDWINAVFLLLSIGGAALFFGPLVAAAGLRAFLK</sequence>
<evidence type="ECO:0000256" key="10">
    <source>
        <dbReference type="ARBA" id="ARBA00022989"/>
    </source>
</evidence>
<comment type="function">
    <text evidence="1 12">Required for the export of heme to the periplasm for the biogenesis of c-type cytochromes.</text>
</comment>
<keyword evidence="8 13" id="KW-0812">Transmembrane</keyword>
<dbReference type="PANTHER" id="PTHR30070:SF1">
    <property type="entry name" value="CYTOCHROME C BIOGENESIS B-RELATED"/>
    <property type="match status" value="1"/>
</dbReference>
<dbReference type="InterPro" id="IPR003544">
    <property type="entry name" value="Cyt_c_biogenesis_CcmB"/>
</dbReference>
<evidence type="ECO:0000313" key="15">
    <source>
        <dbReference type="Proteomes" id="UP000252289"/>
    </source>
</evidence>
<dbReference type="GO" id="GO:0015232">
    <property type="term" value="F:heme transmembrane transporter activity"/>
    <property type="evidence" value="ECO:0007669"/>
    <property type="project" value="InterPro"/>
</dbReference>
<dbReference type="GO" id="GO:0017004">
    <property type="term" value="P:cytochrome complex assembly"/>
    <property type="evidence" value="ECO:0007669"/>
    <property type="project" value="UniProtKB-KW"/>
</dbReference>
<evidence type="ECO:0000256" key="1">
    <source>
        <dbReference type="ARBA" id="ARBA00002442"/>
    </source>
</evidence>
<evidence type="ECO:0000313" key="14">
    <source>
        <dbReference type="EMBL" id="RCL83445.1"/>
    </source>
</evidence>
<dbReference type="InterPro" id="IPR026031">
    <property type="entry name" value="Cyt_c_CcmB_bac"/>
</dbReference>
<keyword evidence="11 12" id="KW-0472">Membrane</keyword>
<evidence type="ECO:0000256" key="2">
    <source>
        <dbReference type="ARBA" id="ARBA00004429"/>
    </source>
</evidence>
<gene>
    <name evidence="14" type="primary">ccmB</name>
    <name evidence="14" type="ORF">DBW64_05450</name>
</gene>
<dbReference type="NCBIfam" id="TIGR01190">
    <property type="entry name" value="ccmB"/>
    <property type="match status" value="1"/>
</dbReference>
<evidence type="ECO:0000256" key="3">
    <source>
        <dbReference type="ARBA" id="ARBA00010544"/>
    </source>
</evidence>
<evidence type="ECO:0000256" key="7">
    <source>
        <dbReference type="ARBA" id="ARBA00022519"/>
    </source>
</evidence>
<feature type="transmembrane region" description="Helical" evidence="13">
    <location>
        <begin position="52"/>
        <end position="70"/>
    </location>
</feature>
<dbReference type="PRINTS" id="PR01414">
    <property type="entry name" value="CCMBBIOGNSIS"/>
</dbReference>
<name>A0A368EH09_9PROT</name>
<evidence type="ECO:0000256" key="6">
    <source>
        <dbReference type="ARBA" id="ARBA00022475"/>
    </source>
</evidence>
<feature type="transmembrane region" description="Helical" evidence="13">
    <location>
        <begin position="158"/>
        <end position="180"/>
    </location>
</feature>
<proteinExistence type="inferred from homology"/>
<keyword evidence="10 13" id="KW-1133">Transmembrane helix</keyword>
<accession>A0A368EH09</accession>
<organism evidence="14 15">
    <name type="scientific">PS1 clade bacterium</name>
    <dbReference type="NCBI Taxonomy" id="2175152"/>
    <lineage>
        <taxon>Bacteria</taxon>
        <taxon>Pseudomonadati</taxon>
        <taxon>Pseudomonadota</taxon>
        <taxon>Alphaproteobacteria</taxon>
        <taxon>PS1 clade</taxon>
    </lineage>
</organism>
<dbReference type="AlphaFoldDB" id="A0A368EH09"/>
<comment type="caution">
    <text evidence="14">The sequence shown here is derived from an EMBL/GenBank/DDBJ whole genome shotgun (WGS) entry which is preliminary data.</text>
</comment>
<feature type="transmembrane region" description="Helical" evidence="13">
    <location>
        <begin position="125"/>
        <end position="146"/>
    </location>
</feature>
<dbReference type="GO" id="GO:1903607">
    <property type="term" value="P:cytochrome c biosynthetic process"/>
    <property type="evidence" value="ECO:0007669"/>
    <property type="project" value="TreeGrafter"/>
</dbReference>
<reference evidence="14 15" key="1">
    <citation type="journal article" date="2018" name="Microbiome">
        <title>Fine metagenomic profile of the Mediterranean stratified and mixed water columns revealed by assembly and recruitment.</title>
        <authorList>
            <person name="Haro-Moreno J.M."/>
            <person name="Lopez-Perez M."/>
            <person name="De La Torre J.R."/>
            <person name="Picazo A."/>
            <person name="Camacho A."/>
            <person name="Rodriguez-Valera F."/>
        </authorList>
    </citation>
    <scope>NUCLEOTIDE SEQUENCE [LARGE SCALE GENOMIC DNA]</scope>
    <source>
        <strain evidence="14">MED-G50</strain>
    </source>
</reference>
<evidence type="ECO:0000256" key="12">
    <source>
        <dbReference type="PIRNR" id="PIRNR002764"/>
    </source>
</evidence>
<keyword evidence="7 12" id="KW-0997">Cell inner membrane</keyword>
<dbReference type="PIRSF" id="PIRSF002764">
    <property type="entry name" value="CcmB"/>
    <property type="match status" value="1"/>
</dbReference>
<dbReference type="PANTHER" id="PTHR30070">
    <property type="entry name" value="HEME EXPORTER PROTEIN B"/>
    <property type="match status" value="1"/>
</dbReference>
<dbReference type="EMBL" id="QOQK01000030">
    <property type="protein sequence ID" value="RCL83445.1"/>
    <property type="molecule type" value="Genomic_DNA"/>
</dbReference>
<evidence type="ECO:0000256" key="9">
    <source>
        <dbReference type="ARBA" id="ARBA00022748"/>
    </source>
</evidence>
<evidence type="ECO:0000256" key="4">
    <source>
        <dbReference type="ARBA" id="ARBA00016452"/>
    </source>
</evidence>
<dbReference type="Proteomes" id="UP000252289">
    <property type="component" value="Unassembled WGS sequence"/>
</dbReference>
<protein>
    <recommendedName>
        <fullName evidence="4 12">Heme exporter protein B</fullName>
    </recommendedName>
</protein>
<evidence type="ECO:0000256" key="8">
    <source>
        <dbReference type="ARBA" id="ARBA00022692"/>
    </source>
</evidence>
<dbReference type="Pfam" id="PF03379">
    <property type="entry name" value="CcmB"/>
    <property type="match status" value="1"/>
</dbReference>
<keyword evidence="5 12" id="KW-0813">Transport</keyword>